<dbReference type="PANTHER" id="PTHR43133:SF25">
    <property type="entry name" value="RNA POLYMERASE SIGMA FACTOR RFAY-RELATED"/>
    <property type="match status" value="1"/>
</dbReference>
<comment type="caution">
    <text evidence="7">The sequence shown here is derived from an EMBL/GenBank/DDBJ whole genome shotgun (WGS) entry which is preliminary data.</text>
</comment>
<evidence type="ECO:0008006" key="9">
    <source>
        <dbReference type="Google" id="ProtNLM"/>
    </source>
</evidence>
<comment type="similarity">
    <text evidence="1">Belongs to the sigma-70 factor family. ECF subfamily.</text>
</comment>
<dbReference type="Pfam" id="PF04542">
    <property type="entry name" value="Sigma70_r2"/>
    <property type="match status" value="1"/>
</dbReference>
<dbReference type="GO" id="GO:0016987">
    <property type="term" value="F:sigma factor activity"/>
    <property type="evidence" value="ECO:0007669"/>
    <property type="project" value="UniProtKB-KW"/>
</dbReference>
<keyword evidence="2" id="KW-0805">Transcription regulation</keyword>
<feature type="domain" description="RNA polymerase sigma-70 region 2" evidence="5">
    <location>
        <begin position="17"/>
        <end position="75"/>
    </location>
</feature>
<name>A0A916JXK9_9MICO</name>
<sequence length="174" mass="19570">MSHRDDRAWFSGDVAVHLDAVYRYFLRRAPRSDADDLAAEVFAIAWRKRDRVPRGAELPWLYRTAGFILANHRRRPLALPLYAMDEPTSVDHAERIAERDRISRALAGLGPRDREILLLHAWEGLDGAELGEALGISRSGAQAALSRARSRLRDICEEQDAAGSRHIHGEPETA</sequence>
<keyword evidence="4" id="KW-0804">Transcription</keyword>
<dbReference type="GO" id="GO:0003677">
    <property type="term" value="F:DNA binding"/>
    <property type="evidence" value="ECO:0007669"/>
    <property type="project" value="InterPro"/>
</dbReference>
<protein>
    <recommendedName>
        <fullName evidence="9">Sigma-70 family RNA polymerase sigma factor</fullName>
    </recommendedName>
</protein>
<dbReference type="Pfam" id="PF08281">
    <property type="entry name" value="Sigma70_r4_2"/>
    <property type="match status" value="1"/>
</dbReference>
<evidence type="ECO:0000259" key="5">
    <source>
        <dbReference type="Pfam" id="PF04542"/>
    </source>
</evidence>
<accession>A0A916JXK9</accession>
<dbReference type="NCBIfam" id="TIGR02937">
    <property type="entry name" value="sigma70-ECF"/>
    <property type="match status" value="1"/>
</dbReference>
<dbReference type="InterPro" id="IPR007627">
    <property type="entry name" value="RNA_pol_sigma70_r2"/>
</dbReference>
<evidence type="ECO:0000256" key="4">
    <source>
        <dbReference type="ARBA" id="ARBA00023163"/>
    </source>
</evidence>
<organism evidence="7 8">
    <name type="scientific">Leucobacter soli</name>
    <dbReference type="NCBI Taxonomy" id="2812850"/>
    <lineage>
        <taxon>Bacteria</taxon>
        <taxon>Bacillati</taxon>
        <taxon>Actinomycetota</taxon>
        <taxon>Actinomycetes</taxon>
        <taxon>Micrococcales</taxon>
        <taxon>Microbacteriaceae</taxon>
        <taxon>Leucobacter</taxon>
    </lineage>
</organism>
<keyword evidence="3" id="KW-0731">Sigma factor</keyword>
<evidence type="ECO:0000313" key="7">
    <source>
        <dbReference type="EMBL" id="CAG7612228.1"/>
    </source>
</evidence>
<evidence type="ECO:0000256" key="3">
    <source>
        <dbReference type="ARBA" id="ARBA00023082"/>
    </source>
</evidence>
<proteinExistence type="inferred from homology"/>
<evidence type="ECO:0000256" key="1">
    <source>
        <dbReference type="ARBA" id="ARBA00010641"/>
    </source>
</evidence>
<dbReference type="InterPro" id="IPR013249">
    <property type="entry name" value="RNA_pol_sigma70_r4_t2"/>
</dbReference>
<dbReference type="EMBL" id="CAJVAP010000015">
    <property type="protein sequence ID" value="CAG7612228.1"/>
    <property type="molecule type" value="Genomic_DNA"/>
</dbReference>
<dbReference type="GO" id="GO:0006352">
    <property type="term" value="P:DNA-templated transcription initiation"/>
    <property type="evidence" value="ECO:0007669"/>
    <property type="project" value="InterPro"/>
</dbReference>
<reference evidence="7" key="1">
    <citation type="submission" date="2021-06" db="EMBL/GenBank/DDBJ databases">
        <authorList>
            <person name="Criscuolo A."/>
        </authorList>
    </citation>
    <scope>NUCLEOTIDE SEQUENCE</scope>
    <source>
        <strain evidence="7">CIP111803</strain>
    </source>
</reference>
<evidence type="ECO:0000256" key="2">
    <source>
        <dbReference type="ARBA" id="ARBA00023015"/>
    </source>
</evidence>
<gene>
    <name evidence="7" type="ORF">LEUCIP111803_01550</name>
</gene>
<dbReference type="CDD" id="cd06171">
    <property type="entry name" value="Sigma70_r4"/>
    <property type="match status" value="1"/>
</dbReference>
<dbReference type="PANTHER" id="PTHR43133">
    <property type="entry name" value="RNA POLYMERASE ECF-TYPE SIGMA FACTO"/>
    <property type="match status" value="1"/>
</dbReference>
<evidence type="ECO:0000259" key="6">
    <source>
        <dbReference type="Pfam" id="PF08281"/>
    </source>
</evidence>
<keyword evidence="8" id="KW-1185">Reference proteome</keyword>
<dbReference type="Proteomes" id="UP000693892">
    <property type="component" value="Unassembled WGS sequence"/>
</dbReference>
<dbReference type="InterPro" id="IPR014284">
    <property type="entry name" value="RNA_pol_sigma-70_dom"/>
</dbReference>
<dbReference type="RefSeq" id="WP_218115150.1">
    <property type="nucleotide sequence ID" value="NZ_CAJVAP010000015.1"/>
</dbReference>
<dbReference type="InterPro" id="IPR039425">
    <property type="entry name" value="RNA_pol_sigma-70-like"/>
</dbReference>
<evidence type="ECO:0000313" key="8">
    <source>
        <dbReference type="Proteomes" id="UP000693892"/>
    </source>
</evidence>
<dbReference type="AlphaFoldDB" id="A0A916JXK9"/>
<feature type="domain" description="RNA polymerase sigma factor 70 region 4 type 2" evidence="6">
    <location>
        <begin position="100"/>
        <end position="152"/>
    </location>
</feature>